<evidence type="ECO:0000313" key="2">
    <source>
        <dbReference type="EMBL" id="EEI82481.1"/>
    </source>
</evidence>
<protein>
    <recommendedName>
        <fullName evidence="4">ABC-2 type transporter</fullName>
    </recommendedName>
</protein>
<feature type="transmembrane region" description="Helical" evidence="1">
    <location>
        <begin position="229"/>
        <end position="247"/>
    </location>
</feature>
<dbReference type="Proteomes" id="UP000003744">
    <property type="component" value="Unassembled WGS sequence"/>
</dbReference>
<evidence type="ECO:0008006" key="4">
    <source>
        <dbReference type="Google" id="ProtNLM"/>
    </source>
</evidence>
<accession>C2CIX1</accession>
<comment type="caution">
    <text evidence="2">The sequence shown here is derived from an EMBL/GenBank/DDBJ whole genome shotgun (WGS) entry which is preliminary data.</text>
</comment>
<dbReference type="AlphaFoldDB" id="C2CIX1"/>
<feature type="transmembrane region" description="Helical" evidence="1">
    <location>
        <begin position="69"/>
        <end position="87"/>
    </location>
</feature>
<name>C2CIX1_9FIRM</name>
<proteinExistence type="predicted"/>
<feature type="transmembrane region" description="Helical" evidence="1">
    <location>
        <begin position="183"/>
        <end position="200"/>
    </location>
</feature>
<feature type="transmembrane region" description="Helical" evidence="1">
    <location>
        <begin position="114"/>
        <end position="141"/>
    </location>
</feature>
<gene>
    <name evidence="2" type="ORF">HMPREF0077_1431</name>
</gene>
<keyword evidence="1" id="KW-0472">Membrane</keyword>
<dbReference type="HOGENOM" id="CLU_1128569_0_0_9"/>
<dbReference type="Pfam" id="PF12730">
    <property type="entry name" value="ABC2_membrane_4"/>
    <property type="match status" value="1"/>
</dbReference>
<sequence length="257" mass="29652">MKIILKKLQEVKELGNLIFSEFKKQKRSKVVYLSLVLVIAYLTMILIYTNEATGLFDSFVYLYKFSLSYMNYLILPMILLSFLTTSFSNDYNNDTIKYIWTIPISRTKYFISKLVYLFMISLAIMIFVFLTVCITGFLTRFHDSMTSELVSRFFLLCIRSSIFIFLSVIPVSIITIVTKGNAATTNLIGSLYIVVTFFLMKKLQGISPLASSHNVIWYNNFEGVESSPYIGYFIANIVIVFAIYVYISIKILKKQDV</sequence>
<evidence type="ECO:0000313" key="3">
    <source>
        <dbReference type="Proteomes" id="UP000003744"/>
    </source>
</evidence>
<organism evidence="2 3">
    <name type="scientific">Anaerococcus tetradius ATCC 35098</name>
    <dbReference type="NCBI Taxonomy" id="525255"/>
    <lineage>
        <taxon>Bacteria</taxon>
        <taxon>Bacillati</taxon>
        <taxon>Bacillota</taxon>
        <taxon>Tissierellia</taxon>
        <taxon>Tissierellales</taxon>
        <taxon>Peptoniphilaceae</taxon>
        <taxon>Anaerococcus</taxon>
    </lineage>
</organism>
<reference evidence="2 3" key="1">
    <citation type="submission" date="2009-01" db="EMBL/GenBank/DDBJ databases">
        <authorList>
            <person name="Qin X."/>
            <person name="Bachman B."/>
            <person name="Battles P."/>
            <person name="Bell A."/>
            <person name="Bess C."/>
            <person name="Bickham C."/>
            <person name="Chaboub L."/>
            <person name="Chen D."/>
            <person name="Coyle M."/>
            <person name="Deiros D.R."/>
            <person name="Dinh H."/>
            <person name="Forbes L."/>
            <person name="Fowler G."/>
            <person name="Francisco L."/>
            <person name="Fu Q."/>
            <person name="Gubbala S."/>
            <person name="Hale W."/>
            <person name="Han Y."/>
            <person name="Hemphill L."/>
            <person name="Highlander S.K."/>
            <person name="Hirani K."/>
            <person name="Hogues M."/>
            <person name="Jackson L."/>
            <person name="Jakkamsetti A."/>
            <person name="Javaid M."/>
            <person name="Jiang H."/>
            <person name="Korchina V."/>
            <person name="Kovar C."/>
            <person name="Lara F."/>
            <person name="Lee S."/>
            <person name="Mata R."/>
            <person name="Mathew T."/>
            <person name="Moen C."/>
            <person name="Morales K."/>
            <person name="Munidasa M."/>
            <person name="Nazareth L."/>
            <person name="Ngo R."/>
            <person name="Nguyen L."/>
            <person name="Okwuonu G."/>
            <person name="Ongeri F."/>
            <person name="Patil S."/>
            <person name="Petrosino J."/>
            <person name="Pham C."/>
            <person name="Pham P."/>
            <person name="Pu L.-L."/>
            <person name="Puazo M."/>
            <person name="Raj R."/>
            <person name="Reid J."/>
            <person name="Rouhana J."/>
            <person name="Saada N."/>
            <person name="Shang Y."/>
            <person name="Simmons D."/>
            <person name="Thornton R."/>
            <person name="Warren J."/>
            <person name="Weissenberger G."/>
            <person name="Zhang J."/>
            <person name="Zhang L."/>
            <person name="Zhou C."/>
            <person name="Zhu D."/>
            <person name="Muzny D."/>
            <person name="Worley K."/>
            <person name="Gibbs R."/>
        </authorList>
    </citation>
    <scope>NUCLEOTIDE SEQUENCE [LARGE SCALE GENOMIC DNA]</scope>
    <source>
        <strain evidence="2 3">ATCC 35098</strain>
    </source>
</reference>
<dbReference type="eggNOG" id="COG4200">
    <property type="taxonomic scope" value="Bacteria"/>
</dbReference>
<keyword evidence="1" id="KW-0812">Transmembrane</keyword>
<keyword evidence="1" id="KW-1133">Transmembrane helix</keyword>
<feature type="transmembrane region" description="Helical" evidence="1">
    <location>
        <begin position="30"/>
        <end position="49"/>
    </location>
</feature>
<evidence type="ECO:0000256" key="1">
    <source>
        <dbReference type="SAM" id="Phobius"/>
    </source>
</evidence>
<dbReference type="EMBL" id="ACGC01000076">
    <property type="protein sequence ID" value="EEI82481.1"/>
    <property type="molecule type" value="Genomic_DNA"/>
</dbReference>
<feature type="transmembrane region" description="Helical" evidence="1">
    <location>
        <begin position="153"/>
        <end position="176"/>
    </location>
</feature>